<dbReference type="InterPro" id="IPR012674">
    <property type="entry name" value="Calycin"/>
</dbReference>
<reference evidence="1 2" key="1">
    <citation type="submission" date="2020-07" db="EMBL/GenBank/DDBJ databases">
        <title>Vallitalea guaymasensis genome.</title>
        <authorList>
            <person name="Postec A."/>
        </authorList>
    </citation>
    <scope>NUCLEOTIDE SEQUENCE [LARGE SCALE GENOMIC DNA]</scope>
    <source>
        <strain evidence="1 2">Ra1766G1</strain>
    </source>
</reference>
<sequence>MTKDVLVRVKGVQTDMFESDEIELVTTGSYVEKNNKVYITYIDSTIDGDKETKTTIKHEKDQISILRFGGVNSHMVFEKDKTHITHYQTPYGIFEINTHTKKINVEREEDFMEINVSYDLSINHMSMGVNTFTITVKNAKSDRVVLMDDKNVEIENEELS</sequence>
<dbReference type="InterPro" id="IPR015231">
    <property type="entry name" value="DUF1934"/>
</dbReference>
<keyword evidence="2" id="KW-1185">Reference proteome</keyword>
<dbReference type="Pfam" id="PF09148">
    <property type="entry name" value="DUF1934"/>
    <property type="match status" value="1"/>
</dbReference>
<dbReference type="Gene3D" id="2.40.128.20">
    <property type="match status" value="1"/>
</dbReference>
<dbReference type="KEGG" id="vgu:HYG85_08960"/>
<proteinExistence type="predicted"/>
<accession>A0A8J8M9Y4</accession>
<dbReference type="AlphaFoldDB" id="A0A8J8M9Y4"/>
<evidence type="ECO:0000313" key="2">
    <source>
        <dbReference type="Proteomes" id="UP000677305"/>
    </source>
</evidence>
<gene>
    <name evidence="1" type="ORF">HYG85_08960</name>
</gene>
<dbReference type="SUPFAM" id="SSF50814">
    <property type="entry name" value="Lipocalins"/>
    <property type="match status" value="1"/>
</dbReference>
<dbReference type="Proteomes" id="UP000677305">
    <property type="component" value="Chromosome"/>
</dbReference>
<dbReference type="RefSeq" id="WP_212693185.1">
    <property type="nucleotide sequence ID" value="NZ_CP058561.1"/>
</dbReference>
<protein>
    <submittedName>
        <fullName evidence="1">DUF1934 domain-containing protein</fullName>
    </submittedName>
</protein>
<dbReference type="EMBL" id="CP058561">
    <property type="protein sequence ID" value="QUH29043.1"/>
    <property type="molecule type" value="Genomic_DNA"/>
</dbReference>
<evidence type="ECO:0000313" key="1">
    <source>
        <dbReference type="EMBL" id="QUH29043.1"/>
    </source>
</evidence>
<organism evidence="1 2">
    <name type="scientific">Vallitalea guaymasensis</name>
    <dbReference type="NCBI Taxonomy" id="1185412"/>
    <lineage>
        <taxon>Bacteria</taxon>
        <taxon>Bacillati</taxon>
        <taxon>Bacillota</taxon>
        <taxon>Clostridia</taxon>
        <taxon>Lachnospirales</taxon>
        <taxon>Vallitaleaceae</taxon>
        <taxon>Vallitalea</taxon>
    </lineage>
</organism>
<name>A0A8J8M9Y4_9FIRM</name>